<name>A0AAJ0D1P3_9HYPO</name>
<feature type="compositionally biased region" description="Basic and acidic residues" evidence="1">
    <location>
        <begin position="37"/>
        <end position="48"/>
    </location>
</feature>
<evidence type="ECO:0000256" key="1">
    <source>
        <dbReference type="SAM" id="MobiDB-lite"/>
    </source>
</evidence>
<dbReference type="EMBL" id="JASWJB010000001">
    <property type="protein sequence ID" value="KAK2616965.1"/>
    <property type="molecule type" value="Genomic_DNA"/>
</dbReference>
<evidence type="ECO:0000313" key="3">
    <source>
        <dbReference type="Proteomes" id="UP001251528"/>
    </source>
</evidence>
<keyword evidence="3" id="KW-1185">Reference proteome</keyword>
<gene>
    <name evidence="2" type="ORF">QQS21_000054</name>
</gene>
<sequence>MDDFDRQLKQKLETLVDDLLDDDQGEGLAEPYTMTNHGDRSLGDEYDGRGISSVLKDHLNFSEPNSSNLPSQRTENGAAPKANVKGKKG</sequence>
<comment type="caution">
    <text evidence="2">The sequence shown here is derived from an EMBL/GenBank/DDBJ whole genome shotgun (WGS) entry which is preliminary data.</text>
</comment>
<evidence type="ECO:0000313" key="2">
    <source>
        <dbReference type="EMBL" id="KAK2616965.1"/>
    </source>
</evidence>
<reference evidence="2" key="1">
    <citation type="submission" date="2023-06" db="EMBL/GenBank/DDBJ databases">
        <title>Conoideocrella luteorostrata (Hypocreales: Clavicipitaceae), a potential biocontrol fungus for elongate hemlock scale in United States Christmas tree production areas.</title>
        <authorList>
            <person name="Barrett H."/>
            <person name="Lovett B."/>
            <person name="Macias A.M."/>
            <person name="Stajich J.E."/>
            <person name="Kasson M.T."/>
        </authorList>
    </citation>
    <scope>NUCLEOTIDE SEQUENCE</scope>
    <source>
        <strain evidence="2">ARSEF 14590</strain>
    </source>
</reference>
<proteinExistence type="predicted"/>
<dbReference type="AlphaFoldDB" id="A0AAJ0D1P3"/>
<organism evidence="2 3">
    <name type="scientific">Conoideocrella luteorostrata</name>
    <dbReference type="NCBI Taxonomy" id="1105319"/>
    <lineage>
        <taxon>Eukaryota</taxon>
        <taxon>Fungi</taxon>
        <taxon>Dikarya</taxon>
        <taxon>Ascomycota</taxon>
        <taxon>Pezizomycotina</taxon>
        <taxon>Sordariomycetes</taxon>
        <taxon>Hypocreomycetidae</taxon>
        <taxon>Hypocreales</taxon>
        <taxon>Clavicipitaceae</taxon>
        <taxon>Conoideocrella</taxon>
    </lineage>
</organism>
<protein>
    <submittedName>
        <fullName evidence="2">Uncharacterized protein</fullName>
    </submittedName>
</protein>
<dbReference type="Proteomes" id="UP001251528">
    <property type="component" value="Unassembled WGS sequence"/>
</dbReference>
<feature type="region of interest" description="Disordered" evidence="1">
    <location>
        <begin position="21"/>
        <end position="89"/>
    </location>
</feature>
<feature type="compositionally biased region" description="Polar residues" evidence="1">
    <location>
        <begin position="62"/>
        <end position="75"/>
    </location>
</feature>
<accession>A0AAJ0D1P3</accession>